<protein>
    <submittedName>
        <fullName evidence="9">Capsular polysaccharide biosynthesis protein</fullName>
    </submittedName>
</protein>
<dbReference type="Pfam" id="PF02706">
    <property type="entry name" value="Wzz"/>
    <property type="match status" value="1"/>
</dbReference>
<dbReference type="PANTHER" id="PTHR32309">
    <property type="entry name" value="TYROSINE-PROTEIN KINASE"/>
    <property type="match status" value="1"/>
</dbReference>
<evidence type="ECO:0000256" key="1">
    <source>
        <dbReference type="ARBA" id="ARBA00004651"/>
    </source>
</evidence>
<name>A0ABS2Q5I3_9BACL</name>
<evidence type="ECO:0000256" key="6">
    <source>
        <dbReference type="ARBA" id="ARBA00023136"/>
    </source>
</evidence>
<evidence type="ECO:0000256" key="2">
    <source>
        <dbReference type="ARBA" id="ARBA00006683"/>
    </source>
</evidence>
<comment type="caution">
    <text evidence="9">The sequence shown here is derived from an EMBL/GenBank/DDBJ whole genome shotgun (WGS) entry which is preliminary data.</text>
</comment>
<keyword evidence="4 7" id="KW-0812">Transmembrane</keyword>
<evidence type="ECO:0000256" key="3">
    <source>
        <dbReference type="ARBA" id="ARBA00022475"/>
    </source>
</evidence>
<feature type="transmembrane region" description="Helical" evidence="7">
    <location>
        <begin position="173"/>
        <end position="191"/>
    </location>
</feature>
<feature type="domain" description="Polysaccharide chain length determinant N-terminal" evidence="8">
    <location>
        <begin position="6"/>
        <end position="93"/>
    </location>
</feature>
<feature type="transmembrane region" description="Helical" evidence="7">
    <location>
        <begin position="20"/>
        <end position="40"/>
    </location>
</feature>
<keyword evidence="5 7" id="KW-1133">Transmembrane helix</keyword>
<dbReference type="Proteomes" id="UP000823201">
    <property type="component" value="Unassembled WGS sequence"/>
</dbReference>
<gene>
    <name evidence="9" type="ORF">JOC27_000488</name>
</gene>
<keyword evidence="3" id="KW-1003">Cell membrane</keyword>
<accession>A0ABS2Q5I3</accession>
<dbReference type="PANTHER" id="PTHR32309:SF13">
    <property type="entry name" value="FERRIC ENTEROBACTIN TRANSPORT PROTEIN FEPE"/>
    <property type="match status" value="1"/>
</dbReference>
<sequence>MKRNVGLKEMYLIVRKRLWLIATITIAAGILSGIVTHFFMTPMYDATTRIFVNQSNGKTLYDSNAVQTNVQLVNTYSELINDPSILNQVIRSLHLKLSATDLQGMLTVQTNQDSQIFSITAETDQADLSVRIVNRVARVFKVQVRKMLKVDNVSLLAPATHGGQVSPSLSKNLIIAMLLGLLLSVGLAFLIEYFDQTIKTEEDIEQKLGLSVVGVIKHIEYHDKMSSKNDQNSEFLTRSERLRRGRRFL</sequence>
<reference evidence="9 10" key="1">
    <citation type="submission" date="2021-01" db="EMBL/GenBank/DDBJ databases">
        <title>Genomic Encyclopedia of Type Strains, Phase IV (KMG-IV): sequencing the most valuable type-strain genomes for metagenomic binning, comparative biology and taxonomic classification.</title>
        <authorList>
            <person name="Goeker M."/>
        </authorList>
    </citation>
    <scope>NUCLEOTIDE SEQUENCE [LARGE SCALE GENOMIC DNA]</scope>
    <source>
        <strain evidence="9 10">DSM 100968</strain>
    </source>
</reference>
<comment type="subcellular location">
    <subcellularLocation>
        <location evidence="1">Cell membrane</location>
        <topology evidence="1">Multi-pass membrane protein</topology>
    </subcellularLocation>
</comment>
<dbReference type="InterPro" id="IPR003856">
    <property type="entry name" value="LPS_length_determ_N"/>
</dbReference>
<evidence type="ECO:0000256" key="4">
    <source>
        <dbReference type="ARBA" id="ARBA00022692"/>
    </source>
</evidence>
<keyword evidence="10" id="KW-1185">Reference proteome</keyword>
<evidence type="ECO:0000256" key="5">
    <source>
        <dbReference type="ARBA" id="ARBA00022989"/>
    </source>
</evidence>
<evidence type="ECO:0000313" key="9">
    <source>
        <dbReference type="EMBL" id="MBM7657047.1"/>
    </source>
</evidence>
<evidence type="ECO:0000259" key="8">
    <source>
        <dbReference type="Pfam" id="PF02706"/>
    </source>
</evidence>
<evidence type="ECO:0000313" key="10">
    <source>
        <dbReference type="Proteomes" id="UP000823201"/>
    </source>
</evidence>
<dbReference type="EMBL" id="JAFBEV010000003">
    <property type="protein sequence ID" value="MBM7657047.1"/>
    <property type="molecule type" value="Genomic_DNA"/>
</dbReference>
<proteinExistence type="inferred from homology"/>
<dbReference type="RefSeq" id="WP_205005408.1">
    <property type="nucleotide sequence ID" value="NZ_CBCRXA010000003.1"/>
</dbReference>
<organism evidence="9 10">
    <name type="scientific">Sporolactobacillus spathodeae</name>
    <dbReference type="NCBI Taxonomy" id="1465502"/>
    <lineage>
        <taxon>Bacteria</taxon>
        <taxon>Bacillati</taxon>
        <taxon>Bacillota</taxon>
        <taxon>Bacilli</taxon>
        <taxon>Bacillales</taxon>
        <taxon>Sporolactobacillaceae</taxon>
        <taxon>Sporolactobacillus</taxon>
    </lineage>
</organism>
<dbReference type="InterPro" id="IPR050445">
    <property type="entry name" value="Bact_polysacc_biosynth/exp"/>
</dbReference>
<keyword evidence="6 7" id="KW-0472">Membrane</keyword>
<comment type="similarity">
    <text evidence="2">Belongs to the CpsC/CapA family.</text>
</comment>
<evidence type="ECO:0000256" key="7">
    <source>
        <dbReference type="SAM" id="Phobius"/>
    </source>
</evidence>